<organism evidence="2 3">
    <name type="scientific">Akanthomyces lecanii RCEF 1005</name>
    <dbReference type="NCBI Taxonomy" id="1081108"/>
    <lineage>
        <taxon>Eukaryota</taxon>
        <taxon>Fungi</taxon>
        <taxon>Dikarya</taxon>
        <taxon>Ascomycota</taxon>
        <taxon>Pezizomycotina</taxon>
        <taxon>Sordariomycetes</taxon>
        <taxon>Hypocreomycetidae</taxon>
        <taxon>Hypocreales</taxon>
        <taxon>Cordycipitaceae</taxon>
        <taxon>Akanthomyces</taxon>
        <taxon>Cordyceps confragosa</taxon>
    </lineage>
</organism>
<evidence type="ECO:0000313" key="3">
    <source>
        <dbReference type="Proteomes" id="UP000076881"/>
    </source>
</evidence>
<dbReference type="EMBL" id="AZHF01000004">
    <property type="protein sequence ID" value="OAA76903.1"/>
    <property type="molecule type" value="Genomic_DNA"/>
</dbReference>
<name>A0A168GTN6_CORDF</name>
<feature type="compositionally biased region" description="Basic and acidic residues" evidence="1">
    <location>
        <begin position="12"/>
        <end position="21"/>
    </location>
</feature>
<reference evidence="2 3" key="1">
    <citation type="journal article" date="2016" name="Genome Biol. Evol.">
        <title>Divergent and convergent evolution of fungal pathogenicity.</title>
        <authorList>
            <person name="Shang Y."/>
            <person name="Xiao G."/>
            <person name="Zheng P."/>
            <person name="Cen K."/>
            <person name="Zhan S."/>
            <person name="Wang C."/>
        </authorList>
    </citation>
    <scope>NUCLEOTIDE SEQUENCE [LARGE SCALE GENOMIC DNA]</scope>
    <source>
        <strain evidence="2 3">RCEF 1005</strain>
    </source>
</reference>
<feature type="region of interest" description="Disordered" evidence="1">
    <location>
        <begin position="1"/>
        <end position="21"/>
    </location>
</feature>
<evidence type="ECO:0000256" key="1">
    <source>
        <dbReference type="SAM" id="MobiDB-lite"/>
    </source>
</evidence>
<sequence length="281" mass="32024">MEATGSTPALSLEERGRQTTERRRLLRESVDRLYWTLAGDFPACASVMKTSKSGRDGLEPLLNPDGTWHEIAFLPVNQPPVASIEASLRFLDEWEHDWVEHHERHEGAEYITYGELGHEDRPFAREMKEDGSWDEDSDTEFLNRCCGRDRPINWRDLTLHVAASTDSGFVTIKDFVSGNVCRFLQRVLQVVFNSENVAVHPWLMSLRDDLAEAQVDSPLCSPGPLDVALEATWIVDARHVPEVDIEVEDYWVKQFRPPLPMTEGLKEAIRLARAERLSKAT</sequence>
<gene>
    <name evidence="2" type="ORF">LEL_06587</name>
</gene>
<dbReference type="STRING" id="1081108.A0A168GTN6"/>
<evidence type="ECO:0000313" key="2">
    <source>
        <dbReference type="EMBL" id="OAA76903.1"/>
    </source>
</evidence>
<accession>A0A168GTN6</accession>
<dbReference type="AlphaFoldDB" id="A0A168GTN6"/>
<keyword evidence="3" id="KW-1185">Reference proteome</keyword>
<proteinExistence type="predicted"/>
<protein>
    <submittedName>
        <fullName evidence="2">Uncharacterized protein</fullName>
    </submittedName>
</protein>
<comment type="caution">
    <text evidence="2">The sequence shown here is derived from an EMBL/GenBank/DDBJ whole genome shotgun (WGS) entry which is preliminary data.</text>
</comment>
<dbReference type="OrthoDB" id="3944545at2759"/>
<dbReference type="Proteomes" id="UP000076881">
    <property type="component" value="Unassembled WGS sequence"/>
</dbReference>